<dbReference type="PROSITE" id="PS51846">
    <property type="entry name" value="CNNM"/>
    <property type="match status" value="1"/>
</dbReference>
<dbReference type="InterPro" id="IPR014710">
    <property type="entry name" value="RmlC-like_jellyroll"/>
</dbReference>
<feature type="domain" description="CBS" evidence="16">
    <location>
        <begin position="246"/>
        <end position="312"/>
    </location>
</feature>
<dbReference type="GeneID" id="106164604"/>
<feature type="transmembrane region" description="Helical" evidence="14">
    <location>
        <begin position="43"/>
        <end position="63"/>
    </location>
</feature>
<dbReference type="GO" id="GO:0022857">
    <property type="term" value="F:transmembrane transporter activity"/>
    <property type="evidence" value="ECO:0007669"/>
    <property type="project" value="TreeGrafter"/>
</dbReference>
<dbReference type="Gene3D" id="2.60.120.10">
    <property type="entry name" value="Jelly Rolls"/>
    <property type="match status" value="1"/>
</dbReference>
<keyword evidence="18" id="KW-1185">Reference proteome</keyword>
<dbReference type="PROSITE" id="PS50042">
    <property type="entry name" value="CNMP_BINDING_3"/>
    <property type="match status" value="1"/>
</dbReference>
<dbReference type="Pfam" id="PF00571">
    <property type="entry name" value="CBS"/>
    <property type="match status" value="1"/>
</dbReference>
<dbReference type="Pfam" id="PF01595">
    <property type="entry name" value="CNNM"/>
    <property type="match status" value="1"/>
</dbReference>
<evidence type="ECO:0000256" key="11">
    <source>
        <dbReference type="PROSITE-ProRule" id="PRU00703"/>
    </source>
</evidence>
<evidence type="ECO:0000256" key="7">
    <source>
        <dbReference type="ARBA" id="ARBA00022989"/>
    </source>
</evidence>
<dbReference type="AlphaFoldDB" id="A0A1S3IJG3"/>
<evidence type="ECO:0000259" key="16">
    <source>
        <dbReference type="PROSITE" id="PS51371"/>
    </source>
</evidence>
<reference evidence="19" key="1">
    <citation type="submission" date="2025-08" db="UniProtKB">
        <authorList>
            <consortium name="RefSeq"/>
        </authorList>
    </citation>
    <scope>IDENTIFICATION</scope>
    <source>
        <tissue evidence="19">Gonads</tissue>
    </source>
</reference>
<comment type="subcellular location">
    <subcellularLocation>
        <location evidence="1">Cell membrane</location>
        <topology evidence="1">Multi-pass membrane protein</topology>
    </subcellularLocation>
</comment>
<comment type="similarity">
    <text evidence="2">Belongs to the ACDP family.</text>
</comment>
<dbReference type="GO" id="GO:0005886">
    <property type="term" value="C:plasma membrane"/>
    <property type="evidence" value="ECO:0007669"/>
    <property type="project" value="UniProtKB-SubCell"/>
</dbReference>
<dbReference type="PANTHER" id="PTHR12064">
    <property type="entry name" value="METAL TRANSPORTER CNNM"/>
    <property type="match status" value="1"/>
</dbReference>
<keyword evidence="6" id="KW-0677">Repeat</keyword>
<evidence type="ECO:0000256" key="4">
    <source>
        <dbReference type="ARBA" id="ARBA00022475"/>
    </source>
</evidence>
<feature type="domain" description="CBS" evidence="16">
    <location>
        <begin position="178"/>
        <end position="239"/>
    </location>
</feature>
<dbReference type="InterPro" id="IPR018490">
    <property type="entry name" value="cNMP-bd_dom_sf"/>
</dbReference>
<keyword evidence="3" id="KW-0813">Transport</keyword>
<keyword evidence="5 12" id="KW-0812">Transmembrane</keyword>
<keyword evidence="8" id="KW-0406">Ion transport</keyword>
<dbReference type="FunCoup" id="A0A1S3IJG3">
    <property type="interactions" value="66"/>
</dbReference>
<dbReference type="GO" id="GO:0010960">
    <property type="term" value="P:magnesium ion homeostasis"/>
    <property type="evidence" value="ECO:0007669"/>
    <property type="project" value="InterPro"/>
</dbReference>
<evidence type="ECO:0000256" key="8">
    <source>
        <dbReference type="ARBA" id="ARBA00023065"/>
    </source>
</evidence>
<feature type="compositionally biased region" description="Basic and acidic residues" evidence="13">
    <location>
        <begin position="557"/>
        <end position="573"/>
    </location>
</feature>
<dbReference type="GO" id="GO:0006811">
    <property type="term" value="P:monoatomic ion transport"/>
    <property type="evidence" value="ECO:0007669"/>
    <property type="project" value="UniProtKB-KW"/>
</dbReference>
<evidence type="ECO:0000259" key="15">
    <source>
        <dbReference type="PROSITE" id="PS50042"/>
    </source>
</evidence>
<dbReference type="InterPro" id="IPR000644">
    <property type="entry name" value="CBS_dom"/>
</dbReference>
<evidence type="ECO:0000313" key="19">
    <source>
        <dbReference type="RefSeq" id="XP_013398026.1"/>
    </source>
</evidence>
<sequence>MLDQGVITPWLDYIPDSKEWSRQRRPDDFASVGPTLADDVGNFLLCTLLLGNVLVNSTLAILFEDLTSGPIAVVASTLGIVIFGEIIPQAICSRHGLAVGARTILLTYIFMVITFPLSFPISKILDLILGEELGTVYNREKLRELVTMTKDYNELAADEVNIITGALELTKKTVGDIMTKIEDVYMVDINAVLDFETMSTIVKTGYTRIPVYEEERPNIVALLNVKDLAFVDPDDKTPLKIVCKFYNHPMLFAFEDSKLDAMLQEFKQGHSHLAIVQRVNTEGEGDPFYETVGLVTLEDIIEEIIQSEIVDETDTVIDNRNKRCLDKNKRDFSYFNQPDAFHKPTISSQLALAAYQFLSTTVEPFREDFISKHVLQRLIRQDIAINHVYTENSNNFIYVRGKVADYFVLLLQGKVEVEAGKENMLFEGGPFMYFGIQALTNASSRSLPKHPSLSSISSTDTAAYNRPAHYVPDFSVKATMNLQYLKITRAQYIAARRATMVERHPRSPAAAGNNTLTDDTFAKEWKRAHSHESPVTVHASQEHDLNKSFEVSPLGEGSEREFTSDTDTIDLKLDSYSNEIPLTHDQSKNSSENTKQETTERSTLL</sequence>
<dbReference type="OrthoDB" id="5353557at2759"/>
<evidence type="ECO:0000256" key="3">
    <source>
        <dbReference type="ARBA" id="ARBA00022448"/>
    </source>
</evidence>
<feature type="region of interest" description="Disordered" evidence="13">
    <location>
        <begin position="526"/>
        <end position="605"/>
    </location>
</feature>
<evidence type="ECO:0000256" key="6">
    <source>
        <dbReference type="ARBA" id="ARBA00022737"/>
    </source>
</evidence>
<dbReference type="InterPro" id="IPR002550">
    <property type="entry name" value="CNNM"/>
</dbReference>
<feature type="transmembrane region" description="Helical" evidence="14">
    <location>
        <begin position="99"/>
        <end position="119"/>
    </location>
</feature>
<dbReference type="InterPro" id="IPR045095">
    <property type="entry name" value="ACDP"/>
</dbReference>
<proteinExistence type="inferred from homology"/>
<gene>
    <name evidence="19" type="primary">LOC106164604</name>
</gene>
<protein>
    <submittedName>
        <fullName evidence="19">Metal transporter CNNM4-like</fullName>
    </submittedName>
</protein>
<dbReference type="FunFam" id="3.10.580.10:FF:000001">
    <property type="entry name" value="Putative metal transporter CNNM3 isoform 2"/>
    <property type="match status" value="1"/>
</dbReference>
<dbReference type="Proteomes" id="UP000085678">
    <property type="component" value="Unplaced"/>
</dbReference>
<evidence type="ECO:0000313" key="18">
    <source>
        <dbReference type="Proteomes" id="UP000085678"/>
    </source>
</evidence>
<dbReference type="CDD" id="cd04590">
    <property type="entry name" value="CBS_pair_CorC_HlyC_assoc"/>
    <property type="match status" value="1"/>
</dbReference>
<evidence type="ECO:0000256" key="12">
    <source>
        <dbReference type="PROSITE-ProRule" id="PRU01193"/>
    </source>
</evidence>
<feature type="transmembrane region" description="Helical" evidence="14">
    <location>
        <begin position="69"/>
        <end position="87"/>
    </location>
</feature>
<evidence type="ECO:0000256" key="5">
    <source>
        <dbReference type="ARBA" id="ARBA00022692"/>
    </source>
</evidence>
<evidence type="ECO:0000256" key="10">
    <source>
        <dbReference type="ARBA" id="ARBA00023136"/>
    </source>
</evidence>
<keyword evidence="10 12" id="KW-0472">Membrane</keyword>
<dbReference type="RefSeq" id="XP_013398026.1">
    <property type="nucleotide sequence ID" value="XM_013542572.1"/>
</dbReference>
<dbReference type="InterPro" id="IPR044751">
    <property type="entry name" value="Ion_transp-like_CBS"/>
</dbReference>
<keyword evidence="7 12" id="KW-1133">Transmembrane helix</keyword>
<evidence type="ECO:0000256" key="1">
    <source>
        <dbReference type="ARBA" id="ARBA00004651"/>
    </source>
</evidence>
<evidence type="ECO:0000256" key="13">
    <source>
        <dbReference type="SAM" id="MobiDB-lite"/>
    </source>
</evidence>
<dbReference type="SUPFAM" id="SSF51206">
    <property type="entry name" value="cAMP-binding domain-like"/>
    <property type="match status" value="1"/>
</dbReference>
<dbReference type="InterPro" id="IPR046342">
    <property type="entry name" value="CBS_dom_sf"/>
</dbReference>
<dbReference type="InterPro" id="IPR000595">
    <property type="entry name" value="cNMP-bd_dom"/>
</dbReference>
<dbReference type="SUPFAM" id="SSF54631">
    <property type="entry name" value="CBS-domain pair"/>
    <property type="match status" value="1"/>
</dbReference>
<feature type="domain" description="Cyclic nucleotide-binding" evidence="15">
    <location>
        <begin position="389"/>
        <end position="466"/>
    </location>
</feature>
<keyword evidence="9 11" id="KW-0129">CBS domain</keyword>
<evidence type="ECO:0000259" key="17">
    <source>
        <dbReference type="PROSITE" id="PS51846"/>
    </source>
</evidence>
<dbReference type="KEGG" id="lak:106164604"/>
<dbReference type="Pfam" id="PF25562">
    <property type="entry name" value="CNBH_CNNM2_C"/>
    <property type="match status" value="1"/>
</dbReference>
<dbReference type="InParanoid" id="A0A1S3IJG3"/>
<evidence type="ECO:0000256" key="14">
    <source>
        <dbReference type="SAM" id="Phobius"/>
    </source>
</evidence>
<organism evidence="18 19">
    <name type="scientific">Lingula anatina</name>
    <name type="common">Brachiopod</name>
    <name type="synonym">Lingula unguis</name>
    <dbReference type="NCBI Taxonomy" id="7574"/>
    <lineage>
        <taxon>Eukaryota</taxon>
        <taxon>Metazoa</taxon>
        <taxon>Spiralia</taxon>
        <taxon>Lophotrochozoa</taxon>
        <taxon>Brachiopoda</taxon>
        <taxon>Linguliformea</taxon>
        <taxon>Lingulata</taxon>
        <taxon>Lingulida</taxon>
        <taxon>Linguloidea</taxon>
        <taxon>Lingulidae</taxon>
        <taxon>Lingula</taxon>
    </lineage>
</organism>
<accession>A0A1S3IJG3</accession>
<keyword evidence="4" id="KW-1003">Cell membrane</keyword>
<dbReference type="STRING" id="7574.A0A1S3IJG3"/>
<feature type="domain" description="CNNM transmembrane" evidence="17">
    <location>
        <begin position="1"/>
        <end position="159"/>
    </location>
</feature>
<evidence type="ECO:0000256" key="2">
    <source>
        <dbReference type="ARBA" id="ARBA00010484"/>
    </source>
</evidence>
<dbReference type="Gene3D" id="3.10.580.10">
    <property type="entry name" value="CBS-domain"/>
    <property type="match status" value="1"/>
</dbReference>
<dbReference type="PANTHER" id="PTHR12064:SF94">
    <property type="entry name" value="UNEXTENDED PROTEIN"/>
    <property type="match status" value="1"/>
</dbReference>
<dbReference type="PROSITE" id="PS51371">
    <property type="entry name" value="CBS"/>
    <property type="match status" value="2"/>
</dbReference>
<feature type="compositionally biased region" description="Basic and acidic residues" evidence="13">
    <location>
        <begin position="594"/>
        <end position="605"/>
    </location>
</feature>
<evidence type="ECO:0000256" key="9">
    <source>
        <dbReference type="ARBA" id="ARBA00023122"/>
    </source>
</evidence>
<name>A0A1S3IJG3_LINAN</name>